<accession>A0A382AIV8</accession>
<name>A0A382AIV8_9ZZZZ</name>
<dbReference type="AlphaFoldDB" id="A0A382AIV8"/>
<proteinExistence type="predicted"/>
<evidence type="ECO:0000313" key="1">
    <source>
        <dbReference type="EMBL" id="SVB01299.1"/>
    </source>
</evidence>
<protein>
    <submittedName>
        <fullName evidence="1">Uncharacterized protein</fullName>
    </submittedName>
</protein>
<gene>
    <name evidence="1" type="ORF">METZ01_LOCUS154153</name>
</gene>
<dbReference type="EMBL" id="UINC01025542">
    <property type="protein sequence ID" value="SVB01299.1"/>
    <property type="molecule type" value="Genomic_DNA"/>
</dbReference>
<sequence>MYEEAWNAGRLEVIDEICALDYVGVG</sequence>
<organism evidence="1">
    <name type="scientific">marine metagenome</name>
    <dbReference type="NCBI Taxonomy" id="408172"/>
    <lineage>
        <taxon>unclassified sequences</taxon>
        <taxon>metagenomes</taxon>
        <taxon>ecological metagenomes</taxon>
    </lineage>
</organism>
<reference evidence="1" key="1">
    <citation type="submission" date="2018-05" db="EMBL/GenBank/DDBJ databases">
        <authorList>
            <person name="Lanie J.A."/>
            <person name="Ng W.-L."/>
            <person name="Kazmierczak K.M."/>
            <person name="Andrzejewski T.M."/>
            <person name="Davidsen T.M."/>
            <person name="Wayne K.J."/>
            <person name="Tettelin H."/>
            <person name="Glass J.I."/>
            <person name="Rusch D."/>
            <person name="Podicherti R."/>
            <person name="Tsui H.-C.T."/>
            <person name="Winkler M.E."/>
        </authorList>
    </citation>
    <scope>NUCLEOTIDE SEQUENCE</scope>
</reference>
<feature type="non-terminal residue" evidence="1">
    <location>
        <position position="26"/>
    </location>
</feature>